<dbReference type="SUPFAM" id="SSF103473">
    <property type="entry name" value="MFS general substrate transporter"/>
    <property type="match status" value="1"/>
</dbReference>
<evidence type="ECO:0000256" key="2">
    <source>
        <dbReference type="ARBA" id="ARBA00022692"/>
    </source>
</evidence>
<feature type="transmembrane region" description="Helical" evidence="5">
    <location>
        <begin position="139"/>
        <end position="159"/>
    </location>
</feature>
<evidence type="ECO:0000256" key="3">
    <source>
        <dbReference type="ARBA" id="ARBA00022989"/>
    </source>
</evidence>
<feature type="transmembrane region" description="Helical" evidence="5">
    <location>
        <begin position="171"/>
        <end position="190"/>
    </location>
</feature>
<dbReference type="AlphaFoldDB" id="A0A420FD39"/>
<organism evidence="6 7">
    <name type="scientific">Sphingobacterium siyangense</name>
    <dbReference type="NCBI Taxonomy" id="459529"/>
    <lineage>
        <taxon>Bacteria</taxon>
        <taxon>Pseudomonadati</taxon>
        <taxon>Bacteroidota</taxon>
        <taxon>Sphingobacteriia</taxon>
        <taxon>Sphingobacteriales</taxon>
        <taxon>Sphingobacteriaceae</taxon>
        <taxon>Sphingobacterium</taxon>
    </lineage>
</organism>
<dbReference type="EMBL" id="MCAQ01000029">
    <property type="protein sequence ID" value="RKF30844.1"/>
    <property type="molecule type" value="Genomic_DNA"/>
</dbReference>
<keyword evidence="7" id="KW-1185">Reference proteome</keyword>
<feature type="transmembrane region" description="Helical" evidence="5">
    <location>
        <begin position="51"/>
        <end position="68"/>
    </location>
</feature>
<comment type="caution">
    <text evidence="6">The sequence shown here is derived from an EMBL/GenBank/DDBJ whole genome shotgun (WGS) entry which is preliminary data.</text>
</comment>
<gene>
    <name evidence="6" type="ORF">BCY89_18055</name>
</gene>
<feature type="transmembrane region" description="Helical" evidence="5">
    <location>
        <begin position="80"/>
        <end position="100"/>
    </location>
</feature>
<evidence type="ECO:0000313" key="7">
    <source>
        <dbReference type="Proteomes" id="UP000286402"/>
    </source>
</evidence>
<proteinExistence type="predicted"/>
<evidence type="ECO:0000256" key="1">
    <source>
        <dbReference type="ARBA" id="ARBA00004141"/>
    </source>
</evidence>
<keyword evidence="3 5" id="KW-1133">Transmembrane helix</keyword>
<dbReference type="Proteomes" id="UP000286402">
    <property type="component" value="Unassembled WGS sequence"/>
</dbReference>
<feature type="transmembrane region" description="Helical" evidence="5">
    <location>
        <begin position="493"/>
        <end position="511"/>
    </location>
</feature>
<feature type="transmembrane region" description="Helical" evidence="5">
    <location>
        <begin position="310"/>
        <end position="331"/>
    </location>
</feature>
<name>A0A420FD39_9SPHI</name>
<feature type="transmembrane region" description="Helical" evidence="5">
    <location>
        <begin position="367"/>
        <end position="390"/>
    </location>
</feature>
<accession>A0A420FD39</accession>
<dbReference type="PANTHER" id="PTHR23501:SF5">
    <property type="entry name" value="TRANSPORT PROTEIN"/>
    <property type="match status" value="1"/>
</dbReference>
<keyword evidence="4 5" id="KW-0472">Membrane</keyword>
<feature type="transmembrane region" description="Helical" evidence="5">
    <location>
        <begin position="202"/>
        <end position="224"/>
    </location>
</feature>
<reference evidence="6 7" key="1">
    <citation type="submission" date="2016-07" db="EMBL/GenBank/DDBJ databases">
        <title>Genome analysis of Sphingobacterium siyangense T12B17.</title>
        <authorList>
            <person name="Xu D."/>
            <person name="Su Y."/>
            <person name="Zheng S."/>
        </authorList>
    </citation>
    <scope>NUCLEOTIDE SEQUENCE [LARGE SCALE GENOMIC DNA]</scope>
    <source>
        <strain evidence="6 7">T12B17</strain>
    </source>
</reference>
<feature type="transmembrane region" description="Helical" evidence="5">
    <location>
        <begin position="236"/>
        <end position="253"/>
    </location>
</feature>
<dbReference type="GO" id="GO:0022857">
    <property type="term" value="F:transmembrane transporter activity"/>
    <property type="evidence" value="ECO:0007669"/>
    <property type="project" value="TreeGrafter"/>
</dbReference>
<feature type="transmembrane region" description="Helical" evidence="5">
    <location>
        <begin position="397"/>
        <end position="413"/>
    </location>
</feature>
<evidence type="ECO:0000256" key="5">
    <source>
        <dbReference type="SAM" id="Phobius"/>
    </source>
</evidence>
<dbReference type="PANTHER" id="PTHR23501">
    <property type="entry name" value="MAJOR FACILITATOR SUPERFAMILY"/>
    <property type="match status" value="1"/>
</dbReference>
<evidence type="ECO:0000256" key="4">
    <source>
        <dbReference type="ARBA" id="ARBA00023136"/>
    </source>
</evidence>
<keyword evidence="2 5" id="KW-0812">Transmembrane</keyword>
<evidence type="ECO:0008006" key="8">
    <source>
        <dbReference type="Google" id="ProtNLM"/>
    </source>
</evidence>
<evidence type="ECO:0000313" key="6">
    <source>
        <dbReference type="EMBL" id="RKF30844.1"/>
    </source>
</evidence>
<comment type="subcellular location">
    <subcellularLocation>
        <location evidence="1">Membrane</location>
        <topology evidence="1">Multi-pass membrane protein</topology>
    </subcellularLocation>
</comment>
<dbReference type="InterPro" id="IPR036259">
    <property type="entry name" value="MFS_trans_sf"/>
</dbReference>
<dbReference type="Gene3D" id="1.20.1720.10">
    <property type="entry name" value="Multidrug resistance protein D"/>
    <property type="match status" value="1"/>
</dbReference>
<feature type="transmembrane region" description="Helical" evidence="5">
    <location>
        <begin position="13"/>
        <end position="31"/>
    </location>
</feature>
<feature type="transmembrane region" description="Helical" evidence="5">
    <location>
        <begin position="273"/>
        <end position="290"/>
    </location>
</feature>
<dbReference type="GO" id="GO:0005886">
    <property type="term" value="C:plasma membrane"/>
    <property type="evidence" value="ECO:0007669"/>
    <property type="project" value="TreeGrafter"/>
</dbReference>
<feature type="transmembrane region" description="Helical" evidence="5">
    <location>
        <begin position="338"/>
        <end position="355"/>
    </location>
</feature>
<sequence length="526" mass="60880">MVKGIFKEWVPEWLIKLILFSSLMPSMVLFFLPGANTNVTAGFYGAQPSDVQFLIILFYAGFVGFYVLERRFFLYFPIKQYYIIFNLLQLLNCFLMYSITDISWVYGLRFFQGMLFASAVNLSISMIFSRLKSDRAKEVSYAVFFGMLLCSSPFNTFVTAEFIDSFNFDQLYLYAALSFVPGLLLIMLSMRSIRHIRPYPLFSLDWASCIFYSLVIVSFGYLMVYGQEVYWFNDQHMLIILGGGLALLILFIVRQMVLRRVYVHLAIFKNRNFLLGLLILYMMYIERFSLTISNQYLVQVIQLDPIHLSYIQWFNIAGIVAGVLGSLYWMLGQRPVKWIWISGYCCLLLFHQWMFFSFEGQGNDVHFWIPLVLHGLGVGLIMVPTILFCITSVSPQLGASAAAVCLAIRYLGYTSSIGLQNFFKLFEYAQHQQVFRDQTEVGNPLFREYLQQESVSILQHGLQYKEHTAALKLVAERVKIQSFVRYAMDYYEIMSMISISILLLILISPSLKSMYKKLGKNRISPA</sequence>
<feature type="transmembrane region" description="Helical" evidence="5">
    <location>
        <begin position="106"/>
        <end position="127"/>
    </location>
</feature>
<protein>
    <recommendedName>
        <fullName evidence="8">Beta-carotene 15,15'-monooxygenase</fullName>
    </recommendedName>
</protein>